<name>A0AAD4EGF4_9AGAM</name>
<dbReference type="Proteomes" id="UP001195769">
    <property type="component" value="Unassembled WGS sequence"/>
</dbReference>
<dbReference type="RefSeq" id="XP_041231172.1">
    <property type="nucleotide sequence ID" value="XM_041360391.1"/>
</dbReference>
<dbReference type="PANTHER" id="PTHR33129">
    <property type="entry name" value="PROTEIN KINASE DOMAIN-CONTAINING PROTEIN-RELATED"/>
    <property type="match status" value="1"/>
</dbReference>
<evidence type="ECO:0000313" key="2">
    <source>
        <dbReference type="EMBL" id="KAG1905597.1"/>
    </source>
</evidence>
<evidence type="ECO:0000313" key="3">
    <source>
        <dbReference type="Proteomes" id="UP001195769"/>
    </source>
</evidence>
<feature type="region of interest" description="Disordered" evidence="1">
    <location>
        <begin position="618"/>
        <end position="639"/>
    </location>
</feature>
<dbReference type="PANTHER" id="PTHR33129:SF1">
    <property type="entry name" value="ATP-BINDING PROTEIN"/>
    <property type="match status" value="1"/>
</dbReference>
<dbReference type="EMBL" id="JABBWK010000006">
    <property type="protein sequence ID" value="KAG1905597.1"/>
    <property type="molecule type" value="Genomic_DNA"/>
</dbReference>
<protein>
    <submittedName>
        <fullName evidence="2">Uncharacterized protein</fullName>
    </submittedName>
</protein>
<comment type="caution">
    <text evidence="2">The sequence shown here is derived from an EMBL/GenBank/DDBJ whole genome shotgun (WGS) entry which is preliminary data.</text>
</comment>
<dbReference type="InterPro" id="IPR052980">
    <property type="entry name" value="Crinkler_effector"/>
</dbReference>
<evidence type="ECO:0000256" key="1">
    <source>
        <dbReference type="SAM" id="MobiDB-lite"/>
    </source>
</evidence>
<organism evidence="2 3">
    <name type="scientific">Suillus fuscotomentosus</name>
    <dbReference type="NCBI Taxonomy" id="1912939"/>
    <lineage>
        <taxon>Eukaryota</taxon>
        <taxon>Fungi</taxon>
        <taxon>Dikarya</taxon>
        <taxon>Basidiomycota</taxon>
        <taxon>Agaricomycotina</taxon>
        <taxon>Agaricomycetes</taxon>
        <taxon>Agaricomycetidae</taxon>
        <taxon>Boletales</taxon>
        <taxon>Suillineae</taxon>
        <taxon>Suillaceae</taxon>
        <taxon>Suillus</taxon>
    </lineage>
</organism>
<gene>
    <name evidence="2" type="ORF">F5891DRAFT_1005461</name>
</gene>
<dbReference type="AlphaFoldDB" id="A0AAD4EGF4"/>
<sequence length="639" mass="72106">MMQNIDNMPFWGSHSTLLSLYHFLWQQQNQSVVKRGLKCYAIDSEGSHGVYPLTFDAIDLSGCPGAELPNGATSMLIRSEYESLFENISGIERNFVVHGSAGIGKTHFLAYLLVKRLLARQPVTYQIDQLHSSVMCFTADGFFTLPQESSEYHPLFQREDVWHLIDSTHEDPTTHPNTAHTQALMWGTCGKAIFTTFWPDSLGFKIDWSPGYEVSLQRWMKPCTWDEIVAMSALTANKHDKHDPEALRWSYTHFGSNAHACIQVSRHPGRAEYYLNELEYARDNFWFQHPILREHEALFNRNLFAVQPGDTRTEPLPYPVSQVASRLLADGIASLDPSTAKDAVCNLLNSGDTEESGKIFYRQAAIALMSRFGGAFELGCPDSQGHCQPAHKDLNLCAKLDLVNKEERAILLSNYSYSTQGELAALAKNYPHVLHSPKHALVHPGIDAIMFDDSTSTVWLMQVTYGHPRPISPQGLLFLLSAARGTAYEPSPIRPWNLVFVSREQATTDSFQLSGSKKTQFFYSVFWDPRIKPYVMQLRDADSSSSDAYEQWGFPYKIPRKHSLSLSRRLANRLVDLLHRSRRETVLDSADQVTARLWSTTIQTSGVPGAQLLGEMTREQPVGPNGFHTRIPMSNTEED</sequence>
<proteinExistence type="predicted"/>
<dbReference type="GeneID" id="64654689"/>
<accession>A0AAD4EGF4</accession>
<keyword evidence="3" id="KW-1185">Reference proteome</keyword>
<reference evidence="2" key="1">
    <citation type="journal article" date="2020" name="New Phytol.">
        <title>Comparative genomics reveals dynamic genome evolution in host specialist ectomycorrhizal fungi.</title>
        <authorList>
            <person name="Lofgren L.A."/>
            <person name="Nguyen N.H."/>
            <person name="Vilgalys R."/>
            <person name="Ruytinx J."/>
            <person name="Liao H.L."/>
            <person name="Branco S."/>
            <person name="Kuo A."/>
            <person name="LaButti K."/>
            <person name="Lipzen A."/>
            <person name="Andreopoulos W."/>
            <person name="Pangilinan J."/>
            <person name="Riley R."/>
            <person name="Hundley H."/>
            <person name="Na H."/>
            <person name="Barry K."/>
            <person name="Grigoriev I.V."/>
            <person name="Stajich J.E."/>
            <person name="Kennedy P.G."/>
        </authorList>
    </citation>
    <scope>NUCLEOTIDE SEQUENCE</scope>
    <source>
        <strain evidence="2">FC203</strain>
    </source>
</reference>